<dbReference type="EMBL" id="MWPH01000002">
    <property type="protein sequence ID" value="OVE84051.1"/>
    <property type="molecule type" value="Genomic_DNA"/>
</dbReference>
<dbReference type="Gene3D" id="1.10.10.10">
    <property type="entry name" value="Winged helix-like DNA-binding domain superfamily/Winged helix DNA-binding domain"/>
    <property type="match status" value="1"/>
</dbReference>
<protein>
    <submittedName>
        <fullName evidence="5">Bacterio-opsin activator</fullName>
    </submittedName>
</protein>
<evidence type="ECO:0000313" key="6">
    <source>
        <dbReference type="Proteomes" id="UP000196084"/>
    </source>
</evidence>
<evidence type="ECO:0000313" key="5">
    <source>
        <dbReference type="EMBL" id="OVE84051.1"/>
    </source>
</evidence>
<sequence length="220" mass="24611">MGFIADVRLTHDELPLVPTMKRQPDLTLRREYETTSNGTQMQFVSVFGDETDALEEVLADDATISAATKVATFGQRSIYRLTIDTHLEIVPGQCSECGIFVFTATSTNAAWSVRLYLPDRESLAAIRHWYRDHGVSFRVTKLCESGATDEGTYFLTDNQREILLLAYEAGYFDVPRDITQDDLAERLDVTDSAVSQQLRRAISMLIAATLENDRTAGTTI</sequence>
<organism evidence="5 6">
    <name type="scientific">Natronolimnobius baerhuensis</name>
    <dbReference type="NCBI Taxonomy" id="253108"/>
    <lineage>
        <taxon>Archaea</taxon>
        <taxon>Methanobacteriati</taxon>
        <taxon>Methanobacteriota</taxon>
        <taxon>Stenosarchaea group</taxon>
        <taxon>Halobacteria</taxon>
        <taxon>Halobacteriales</taxon>
        <taxon>Natrialbaceae</taxon>
        <taxon>Natronolimnobius</taxon>
    </lineage>
</organism>
<dbReference type="Pfam" id="PF15915">
    <property type="entry name" value="BAT"/>
    <property type="match status" value="1"/>
</dbReference>
<proteinExistence type="predicted"/>
<dbReference type="PANTHER" id="PTHR34236:SF1">
    <property type="entry name" value="DIMETHYL SULFOXIDE REDUCTASE TRANSCRIPTIONAL ACTIVATOR"/>
    <property type="match status" value="1"/>
</dbReference>
<dbReference type="RefSeq" id="WP_087714315.1">
    <property type="nucleotide sequence ID" value="NZ_MWPH01000002.1"/>
</dbReference>
<evidence type="ECO:0000259" key="4">
    <source>
        <dbReference type="Pfam" id="PF15915"/>
    </source>
</evidence>
<dbReference type="InterPro" id="IPR036388">
    <property type="entry name" value="WH-like_DNA-bd_sf"/>
</dbReference>
<dbReference type="AlphaFoldDB" id="A0A202E711"/>
<evidence type="ECO:0000256" key="1">
    <source>
        <dbReference type="ARBA" id="ARBA00023015"/>
    </source>
</evidence>
<keyword evidence="6" id="KW-1185">Reference proteome</keyword>
<comment type="caution">
    <text evidence="5">The sequence shown here is derived from an EMBL/GenBank/DDBJ whole genome shotgun (WGS) entry which is preliminary data.</text>
</comment>
<dbReference type="InterPro" id="IPR013324">
    <property type="entry name" value="RNA_pol_sigma_r3/r4-like"/>
</dbReference>
<dbReference type="OrthoDB" id="156233at2157"/>
<reference evidence="5 6" key="1">
    <citation type="submission" date="2017-02" db="EMBL/GenBank/DDBJ databases">
        <title>Natronthermophilus aegyptiacus gen. nov.,sp. nov., an aerobic, extremely halophilic alkalithermophilic archaeon isolated from the athalassohaline Wadi An Natrun, Egypt.</title>
        <authorList>
            <person name="Zhao B."/>
        </authorList>
    </citation>
    <scope>NUCLEOTIDE SEQUENCE [LARGE SCALE GENOMIC DNA]</scope>
    <source>
        <strain evidence="5 6">CGMCC 1.3597</strain>
    </source>
</reference>
<dbReference type="PANTHER" id="PTHR34236">
    <property type="entry name" value="DIMETHYL SULFOXIDE REDUCTASE TRANSCRIPTIONAL ACTIVATOR"/>
    <property type="match status" value="1"/>
</dbReference>
<gene>
    <name evidence="5" type="ORF">B2G88_06325</name>
</gene>
<evidence type="ECO:0000259" key="3">
    <source>
        <dbReference type="Pfam" id="PF04967"/>
    </source>
</evidence>
<accession>A0A202E711</accession>
<name>A0A202E711_9EURY</name>
<feature type="domain" description="Bacterioopsin transcriptional activator GAF and HTH associated" evidence="4">
    <location>
        <begin position="10"/>
        <end position="125"/>
    </location>
</feature>
<dbReference type="InterPro" id="IPR031803">
    <property type="entry name" value="BAT_GAF/HTH-assoc"/>
</dbReference>
<dbReference type="Pfam" id="PF04967">
    <property type="entry name" value="HTH_10"/>
    <property type="match status" value="1"/>
</dbReference>
<evidence type="ECO:0000256" key="2">
    <source>
        <dbReference type="ARBA" id="ARBA00023163"/>
    </source>
</evidence>
<keyword evidence="2" id="KW-0804">Transcription</keyword>
<feature type="domain" description="HTH bat-type" evidence="3">
    <location>
        <begin position="155"/>
        <end position="206"/>
    </location>
</feature>
<keyword evidence="1" id="KW-0805">Transcription regulation</keyword>
<dbReference type="SUPFAM" id="SSF88659">
    <property type="entry name" value="Sigma3 and sigma4 domains of RNA polymerase sigma factors"/>
    <property type="match status" value="1"/>
</dbReference>
<dbReference type="InterPro" id="IPR007050">
    <property type="entry name" value="HTH_bacterioopsin"/>
</dbReference>
<dbReference type="Proteomes" id="UP000196084">
    <property type="component" value="Unassembled WGS sequence"/>
</dbReference>